<evidence type="ECO:0000313" key="1">
    <source>
        <dbReference type="EMBL" id="CAD2162355.1"/>
    </source>
</evidence>
<gene>
    <name evidence="1" type="ORF">MENT_LOCUS15372</name>
</gene>
<dbReference type="SUPFAM" id="SSF110324">
    <property type="entry name" value="Ribosomal L27 protein-like"/>
    <property type="match status" value="1"/>
</dbReference>
<sequence length="155" mass="18318">MYICTWFRSSRNLNIFRIFALLLMKNLFLQSKALFSPLFNISARTIFKPPTNIPYLGIYRTNGEICRKDDLLVYQKSMNYHPGANVRWHSFNGRHMLKANCDGTVLITREDCNPDPNIKLMEDLYGFRNYENIYKLTFNVIPRKMSNTFSLLDEE</sequence>
<proteinExistence type="predicted"/>
<organism evidence="1 2">
    <name type="scientific">Meloidogyne enterolobii</name>
    <name type="common">Root-knot nematode worm</name>
    <name type="synonym">Meloidogyne mayaguensis</name>
    <dbReference type="NCBI Taxonomy" id="390850"/>
    <lineage>
        <taxon>Eukaryota</taxon>
        <taxon>Metazoa</taxon>
        <taxon>Ecdysozoa</taxon>
        <taxon>Nematoda</taxon>
        <taxon>Chromadorea</taxon>
        <taxon>Rhabditida</taxon>
        <taxon>Tylenchina</taxon>
        <taxon>Tylenchomorpha</taxon>
        <taxon>Tylenchoidea</taxon>
        <taxon>Meloidogynidae</taxon>
        <taxon>Meloidogyninae</taxon>
        <taxon>Meloidogyne</taxon>
    </lineage>
</organism>
<evidence type="ECO:0000313" key="2">
    <source>
        <dbReference type="Proteomes" id="UP000580250"/>
    </source>
</evidence>
<reference evidence="1 2" key="1">
    <citation type="submission" date="2020-08" db="EMBL/GenBank/DDBJ databases">
        <authorList>
            <person name="Koutsovoulos G."/>
            <person name="Danchin GJ E."/>
        </authorList>
    </citation>
    <scope>NUCLEOTIDE SEQUENCE [LARGE SCALE GENOMIC DNA]</scope>
</reference>
<dbReference type="EMBL" id="CAJEWN010000091">
    <property type="protein sequence ID" value="CAD2162355.1"/>
    <property type="molecule type" value="Genomic_DNA"/>
</dbReference>
<dbReference type="OrthoDB" id="1867012at2759"/>
<dbReference type="Gene3D" id="2.40.50.100">
    <property type="match status" value="1"/>
</dbReference>
<accession>A0A6V7UR04</accession>
<dbReference type="Proteomes" id="UP000580250">
    <property type="component" value="Unassembled WGS sequence"/>
</dbReference>
<comment type="caution">
    <text evidence="1">The sequence shown here is derived from an EMBL/GenBank/DDBJ whole genome shotgun (WGS) entry which is preliminary data.</text>
</comment>
<name>A0A6V7UR04_MELEN</name>
<protein>
    <submittedName>
        <fullName evidence="1">Uncharacterized protein</fullName>
    </submittedName>
</protein>
<dbReference type="AlphaFoldDB" id="A0A6V7UR04"/>